<dbReference type="RefSeq" id="WP_272655306.1">
    <property type="nucleotide sequence ID" value="NZ_CP085083.1"/>
</dbReference>
<organism evidence="1 2">
    <name type="scientific">Acinetobacter vivianii</name>
    <dbReference type="NCBI Taxonomy" id="1776742"/>
    <lineage>
        <taxon>Bacteria</taxon>
        <taxon>Pseudomonadati</taxon>
        <taxon>Pseudomonadota</taxon>
        <taxon>Gammaproteobacteria</taxon>
        <taxon>Moraxellales</taxon>
        <taxon>Moraxellaceae</taxon>
        <taxon>Acinetobacter</taxon>
    </lineage>
</organism>
<protein>
    <submittedName>
        <fullName evidence="1">Uncharacterized protein</fullName>
    </submittedName>
</protein>
<proteinExistence type="predicted"/>
<gene>
    <name evidence="1" type="ORF">LF296_01475</name>
</gene>
<reference evidence="1" key="1">
    <citation type="journal article" date="2022" name="Front Environ Sci">
        <title>Complete genome sequence analysis of a novel alkane-degrading bacterial strain, Acinetobacter vivianii KJ-1, and its diesel degradation ability.</title>
        <authorList>
            <person name="Zhang Y."/>
            <person name="Song F."/>
            <person name="Wang J."/>
            <person name="Zhao Q."/>
            <person name="Zheng L."/>
            <person name="Wang Z."/>
            <person name="Zhang X."/>
            <person name="Gao Y."/>
            <person name="Chen G."/>
            <person name="Huang Y."/>
        </authorList>
    </citation>
    <scope>NUCLEOTIDE SEQUENCE</scope>
    <source>
        <strain evidence="1">KJ-1</strain>
    </source>
</reference>
<reference evidence="1" key="2">
    <citation type="submission" date="2023-02" db="EMBL/GenBank/DDBJ databases">
        <authorList>
            <person name="Huang Y."/>
            <person name="Zhang Y."/>
            <person name="Zhang T."/>
            <person name="Wang J."/>
        </authorList>
    </citation>
    <scope>NUCLEOTIDE SEQUENCE</scope>
    <source>
        <strain evidence="1">KJ-1</strain>
    </source>
</reference>
<dbReference type="Proteomes" id="UP001199528">
    <property type="component" value="Chromosome"/>
</dbReference>
<dbReference type="EMBL" id="CP085083">
    <property type="protein sequence ID" value="WDZ51501.1"/>
    <property type="molecule type" value="Genomic_DNA"/>
</dbReference>
<accession>A0AAJ6P5K6</accession>
<dbReference type="AlphaFoldDB" id="A0AAJ6P5K6"/>
<evidence type="ECO:0000313" key="1">
    <source>
        <dbReference type="EMBL" id="WDZ51501.1"/>
    </source>
</evidence>
<evidence type="ECO:0000313" key="2">
    <source>
        <dbReference type="Proteomes" id="UP001199528"/>
    </source>
</evidence>
<name>A0AAJ6P5K6_9GAMM</name>
<sequence length="202" mass="23768">MNLKLLQLNGLKSLWGNEVDRLIDSITSFTVTQTNKLERKYKELQRSTELSDDHAFHIEESIIDEAYELNEIEELAYELAIIALYKKIEITTKKNLKITYPEIDRKKLYKFKKLKKILKDKEIDIESFSNYLAMDELRCLNNSIKHSGEVDSELAKYAGWNENERVDNLQEAYKRLAPKCNDYIKELLDQFIAQQKELVKIG</sequence>
<dbReference type="KEGG" id="aviv:LF296_01475"/>